<feature type="region of interest" description="Disordered" evidence="1">
    <location>
        <begin position="1"/>
        <end position="24"/>
    </location>
</feature>
<feature type="compositionally biased region" description="Polar residues" evidence="1">
    <location>
        <begin position="10"/>
        <end position="24"/>
    </location>
</feature>
<dbReference type="Proteomes" id="UP000762676">
    <property type="component" value="Unassembled WGS sequence"/>
</dbReference>
<comment type="caution">
    <text evidence="2">The sequence shown here is derived from an EMBL/GenBank/DDBJ whole genome shotgun (WGS) entry which is preliminary data.</text>
</comment>
<keyword evidence="3" id="KW-1185">Reference proteome</keyword>
<dbReference type="AlphaFoldDB" id="A0AAV4IFT3"/>
<accession>A0AAV4IFT3</accession>
<dbReference type="EMBL" id="BMAT01013247">
    <property type="protein sequence ID" value="GFS08368.1"/>
    <property type="molecule type" value="Genomic_DNA"/>
</dbReference>
<organism evidence="2 3">
    <name type="scientific">Elysia marginata</name>
    <dbReference type="NCBI Taxonomy" id="1093978"/>
    <lineage>
        <taxon>Eukaryota</taxon>
        <taxon>Metazoa</taxon>
        <taxon>Spiralia</taxon>
        <taxon>Lophotrochozoa</taxon>
        <taxon>Mollusca</taxon>
        <taxon>Gastropoda</taxon>
        <taxon>Heterobranchia</taxon>
        <taxon>Euthyneura</taxon>
        <taxon>Panpulmonata</taxon>
        <taxon>Sacoglossa</taxon>
        <taxon>Placobranchoidea</taxon>
        <taxon>Plakobranchidae</taxon>
        <taxon>Elysia</taxon>
    </lineage>
</organism>
<gene>
    <name evidence="2" type="ORF">ElyMa_006593600</name>
</gene>
<evidence type="ECO:0000256" key="1">
    <source>
        <dbReference type="SAM" id="MobiDB-lite"/>
    </source>
</evidence>
<name>A0AAV4IFT3_9GAST</name>
<evidence type="ECO:0000313" key="3">
    <source>
        <dbReference type="Proteomes" id="UP000762676"/>
    </source>
</evidence>
<proteinExistence type="predicted"/>
<reference evidence="2 3" key="1">
    <citation type="journal article" date="2021" name="Elife">
        <title>Chloroplast acquisition without the gene transfer in kleptoplastic sea slugs, Plakobranchus ocellatus.</title>
        <authorList>
            <person name="Maeda T."/>
            <person name="Takahashi S."/>
            <person name="Yoshida T."/>
            <person name="Shimamura S."/>
            <person name="Takaki Y."/>
            <person name="Nagai Y."/>
            <person name="Toyoda A."/>
            <person name="Suzuki Y."/>
            <person name="Arimoto A."/>
            <person name="Ishii H."/>
            <person name="Satoh N."/>
            <person name="Nishiyama T."/>
            <person name="Hasebe M."/>
            <person name="Maruyama T."/>
            <person name="Minagawa J."/>
            <person name="Obokata J."/>
            <person name="Shigenobu S."/>
        </authorList>
    </citation>
    <scope>NUCLEOTIDE SEQUENCE [LARGE SCALE GENOMIC DNA]</scope>
</reference>
<protein>
    <submittedName>
        <fullName evidence="2">Uncharacterized protein</fullName>
    </submittedName>
</protein>
<sequence length="149" mass="16658">MSSYDFPVSSPRNSATQSNSSESTPEVASLRNSSVHLTFLSLIQEFPVLEIQFSLTRLLILFQKYLCVLILAKITNLMCLWKQTPVSILAADLVLVDYSICLPLKLNPATQQALAFLEDSATTLPGKSIVNKKTLQQKKVLPKRLKHMH</sequence>
<evidence type="ECO:0000313" key="2">
    <source>
        <dbReference type="EMBL" id="GFS08368.1"/>
    </source>
</evidence>